<protein>
    <submittedName>
        <fullName evidence="2">Transcriptional regulator</fullName>
    </submittedName>
</protein>
<dbReference type="CDD" id="cd00093">
    <property type="entry name" value="HTH_XRE"/>
    <property type="match status" value="1"/>
</dbReference>
<evidence type="ECO:0000313" key="2">
    <source>
        <dbReference type="EMBL" id="ONM42841.1"/>
    </source>
</evidence>
<dbReference type="Gene3D" id="1.10.260.40">
    <property type="entry name" value="lambda repressor-like DNA-binding domains"/>
    <property type="match status" value="1"/>
</dbReference>
<evidence type="ECO:0000259" key="1">
    <source>
        <dbReference type="PROSITE" id="PS50943"/>
    </source>
</evidence>
<dbReference type="GO" id="GO:0003677">
    <property type="term" value="F:DNA binding"/>
    <property type="evidence" value="ECO:0007669"/>
    <property type="project" value="InterPro"/>
</dbReference>
<comment type="caution">
    <text evidence="2">The sequence shown here is derived from an EMBL/GenBank/DDBJ whole genome shotgun (WGS) entry which is preliminary data.</text>
</comment>
<gene>
    <name evidence="2" type="ORF">BXT89_15820</name>
</gene>
<dbReference type="InterPro" id="IPR001387">
    <property type="entry name" value="Cro/C1-type_HTH"/>
</dbReference>
<name>A0A1S8DCX4_9GAMM</name>
<organism evidence="2 3">
    <name type="scientific">Halopseudomonas pachastrellae</name>
    <dbReference type="NCBI Taxonomy" id="254161"/>
    <lineage>
        <taxon>Bacteria</taxon>
        <taxon>Pseudomonadati</taxon>
        <taxon>Pseudomonadota</taxon>
        <taxon>Gammaproteobacteria</taxon>
        <taxon>Pseudomonadales</taxon>
        <taxon>Pseudomonadaceae</taxon>
        <taxon>Halopseudomonas</taxon>
    </lineage>
</organism>
<proteinExistence type="predicted"/>
<dbReference type="InterPro" id="IPR010982">
    <property type="entry name" value="Lambda_DNA-bd_dom_sf"/>
</dbReference>
<reference evidence="2 3" key="1">
    <citation type="submission" date="2017-01" db="EMBL/GenBank/DDBJ databases">
        <title>Draft genome sequence of Pseudomonas pachastrellae type strain CCUG 46540T from a deep sea.</title>
        <authorList>
            <person name="Gomila M."/>
            <person name="Mulet M."/>
            <person name="Lalucat J."/>
            <person name="Garcia-Valdes E."/>
        </authorList>
    </citation>
    <scope>NUCLEOTIDE SEQUENCE [LARGE SCALE GENOMIC DNA]</scope>
    <source>
        <strain evidence="2 3">CCUG 46540</strain>
    </source>
</reference>
<evidence type="ECO:0000313" key="3">
    <source>
        <dbReference type="Proteomes" id="UP000242847"/>
    </source>
</evidence>
<dbReference type="STRING" id="254161.SAMN05216256_10563"/>
<dbReference type="OrthoDB" id="8902678at2"/>
<keyword evidence="3" id="KW-1185">Reference proteome</keyword>
<dbReference type="SUPFAM" id="SSF47413">
    <property type="entry name" value="lambda repressor-like DNA-binding domains"/>
    <property type="match status" value="1"/>
</dbReference>
<dbReference type="AlphaFoldDB" id="A0A1S8DCX4"/>
<sequence>MHDDFGDNLRLLCSYYKSTAEVCRRLGINRPQFNRYLNGVNRPSDSTMRRLCDFFGVEVHEILLPHGQFQRLIQVRPHQTERPALVPSQPDSLEQEYLARLSQVGQSGLDKYLGYYFEYYLSMAYPGSILRTLVCLEEHEGKTYYQRTERIRERPGSKPFHGVYRGMVQFLSDRIFLADYETLTNFEMTQTVLYPSFRNRVDRLTGLRIGVSGSGERVPCCTRVLYEYLGREVDRQRVLALCGLYACDDPVLDADIRAAIRNDIGPGEWHFRARF</sequence>
<dbReference type="PROSITE" id="PS50943">
    <property type="entry name" value="HTH_CROC1"/>
    <property type="match status" value="1"/>
</dbReference>
<dbReference type="Pfam" id="PF13560">
    <property type="entry name" value="HTH_31"/>
    <property type="match status" value="1"/>
</dbReference>
<dbReference type="SMART" id="SM00530">
    <property type="entry name" value="HTH_XRE"/>
    <property type="match status" value="1"/>
</dbReference>
<dbReference type="Proteomes" id="UP000242847">
    <property type="component" value="Unassembled WGS sequence"/>
</dbReference>
<accession>A0A1S8DCX4</accession>
<feature type="domain" description="HTH cro/C1-type" evidence="1">
    <location>
        <begin position="20"/>
        <end position="62"/>
    </location>
</feature>
<dbReference type="RefSeq" id="WP_083728648.1">
    <property type="nucleotide sequence ID" value="NZ_FOUD01000005.1"/>
</dbReference>
<dbReference type="EMBL" id="MUBC01000044">
    <property type="protein sequence ID" value="ONM42841.1"/>
    <property type="molecule type" value="Genomic_DNA"/>
</dbReference>